<evidence type="ECO:0000313" key="8">
    <source>
        <dbReference type="Proteomes" id="UP000478052"/>
    </source>
</evidence>
<dbReference type="GO" id="GO:0003677">
    <property type="term" value="F:DNA binding"/>
    <property type="evidence" value="ECO:0007669"/>
    <property type="project" value="UniProtKB-UniRule"/>
</dbReference>
<sequence length="56" mass="6627">MPVCVYEGCFSGSKRQDKEQIPGVHMHKFPKNPELRNKWFQQIQKGTSIKFVNFEK</sequence>
<dbReference type="Proteomes" id="UP000478052">
    <property type="component" value="Unassembled WGS sequence"/>
</dbReference>
<evidence type="ECO:0000256" key="1">
    <source>
        <dbReference type="ARBA" id="ARBA00022723"/>
    </source>
</evidence>
<feature type="domain" description="THAP-type" evidence="6">
    <location>
        <begin position="1"/>
        <end position="56"/>
    </location>
</feature>
<name>A0A6G0VW57_APHCR</name>
<keyword evidence="1" id="KW-0479">Metal-binding</keyword>
<protein>
    <submittedName>
        <fullName evidence="7">THAP-type domain-containing protein</fullName>
    </submittedName>
</protein>
<evidence type="ECO:0000256" key="3">
    <source>
        <dbReference type="ARBA" id="ARBA00022833"/>
    </source>
</evidence>
<keyword evidence="2 5" id="KW-0863">Zinc-finger</keyword>
<keyword evidence="3" id="KW-0862">Zinc</keyword>
<evidence type="ECO:0000256" key="5">
    <source>
        <dbReference type="PROSITE-ProRule" id="PRU00309"/>
    </source>
</evidence>
<dbReference type="OrthoDB" id="6593297at2759"/>
<dbReference type="PROSITE" id="PS50950">
    <property type="entry name" value="ZF_THAP"/>
    <property type="match status" value="1"/>
</dbReference>
<dbReference type="SUPFAM" id="SSF57716">
    <property type="entry name" value="Glucocorticoid receptor-like (DNA-binding domain)"/>
    <property type="match status" value="1"/>
</dbReference>
<evidence type="ECO:0000313" key="7">
    <source>
        <dbReference type="EMBL" id="KAF0711075.1"/>
    </source>
</evidence>
<reference evidence="7 8" key="1">
    <citation type="submission" date="2019-08" db="EMBL/GenBank/DDBJ databases">
        <title>Whole genome of Aphis craccivora.</title>
        <authorList>
            <person name="Voronova N.V."/>
            <person name="Shulinski R.S."/>
            <person name="Bandarenka Y.V."/>
            <person name="Zhorov D.G."/>
            <person name="Warner D."/>
        </authorList>
    </citation>
    <scope>NUCLEOTIDE SEQUENCE [LARGE SCALE GENOMIC DNA]</scope>
    <source>
        <strain evidence="7">180601</strain>
        <tissue evidence="7">Whole Body</tissue>
    </source>
</reference>
<feature type="non-terminal residue" evidence="7">
    <location>
        <position position="56"/>
    </location>
</feature>
<keyword evidence="4 5" id="KW-0238">DNA-binding</keyword>
<evidence type="ECO:0000256" key="2">
    <source>
        <dbReference type="ARBA" id="ARBA00022771"/>
    </source>
</evidence>
<dbReference type="GO" id="GO:0008270">
    <property type="term" value="F:zinc ion binding"/>
    <property type="evidence" value="ECO:0007669"/>
    <property type="project" value="UniProtKB-KW"/>
</dbReference>
<evidence type="ECO:0000256" key="4">
    <source>
        <dbReference type="ARBA" id="ARBA00023125"/>
    </source>
</evidence>
<dbReference type="InterPro" id="IPR006612">
    <property type="entry name" value="THAP_Znf"/>
</dbReference>
<gene>
    <name evidence="7" type="ORF">FWK35_00038471</name>
</gene>
<proteinExistence type="predicted"/>
<comment type="caution">
    <text evidence="7">The sequence shown here is derived from an EMBL/GenBank/DDBJ whole genome shotgun (WGS) entry which is preliminary data.</text>
</comment>
<accession>A0A6G0VW57</accession>
<dbReference type="Pfam" id="PF05485">
    <property type="entry name" value="THAP"/>
    <property type="match status" value="1"/>
</dbReference>
<evidence type="ECO:0000259" key="6">
    <source>
        <dbReference type="PROSITE" id="PS50950"/>
    </source>
</evidence>
<dbReference type="AlphaFoldDB" id="A0A6G0VW57"/>
<organism evidence="7 8">
    <name type="scientific">Aphis craccivora</name>
    <name type="common">Cowpea aphid</name>
    <dbReference type="NCBI Taxonomy" id="307492"/>
    <lineage>
        <taxon>Eukaryota</taxon>
        <taxon>Metazoa</taxon>
        <taxon>Ecdysozoa</taxon>
        <taxon>Arthropoda</taxon>
        <taxon>Hexapoda</taxon>
        <taxon>Insecta</taxon>
        <taxon>Pterygota</taxon>
        <taxon>Neoptera</taxon>
        <taxon>Paraneoptera</taxon>
        <taxon>Hemiptera</taxon>
        <taxon>Sternorrhyncha</taxon>
        <taxon>Aphidomorpha</taxon>
        <taxon>Aphidoidea</taxon>
        <taxon>Aphididae</taxon>
        <taxon>Aphidini</taxon>
        <taxon>Aphis</taxon>
        <taxon>Aphis</taxon>
    </lineage>
</organism>
<keyword evidence="8" id="KW-1185">Reference proteome</keyword>
<dbReference type="EMBL" id="VUJU01011412">
    <property type="protein sequence ID" value="KAF0711075.1"/>
    <property type="molecule type" value="Genomic_DNA"/>
</dbReference>